<keyword evidence="2" id="KW-1185">Reference proteome</keyword>
<evidence type="ECO:0000313" key="2">
    <source>
        <dbReference type="Proteomes" id="UP000789405"/>
    </source>
</evidence>
<reference evidence="1" key="1">
    <citation type="submission" date="2021-06" db="EMBL/GenBank/DDBJ databases">
        <authorList>
            <person name="Kallberg Y."/>
            <person name="Tangrot J."/>
            <person name="Rosling A."/>
        </authorList>
    </citation>
    <scope>NUCLEOTIDE SEQUENCE</scope>
    <source>
        <strain evidence="1">MA453B</strain>
    </source>
</reference>
<proteinExistence type="predicted"/>
<dbReference type="Proteomes" id="UP000789405">
    <property type="component" value="Unassembled WGS sequence"/>
</dbReference>
<sequence>MKRIEALDEPLLNIKTQNLKQSNLRKSDNNFGLSSENRSLESLCSIFIRKQLSNKGLQKGAINLYSAAYNLEASKMVSSNIRVW</sequence>
<dbReference type="EMBL" id="CAJVPY010018648">
    <property type="protein sequence ID" value="CAG8767933.1"/>
    <property type="molecule type" value="Genomic_DNA"/>
</dbReference>
<name>A0A9N9NYD1_9GLOM</name>
<protein>
    <submittedName>
        <fullName evidence="1">15642_t:CDS:1</fullName>
    </submittedName>
</protein>
<dbReference type="AlphaFoldDB" id="A0A9N9NYD1"/>
<evidence type="ECO:0000313" key="1">
    <source>
        <dbReference type="EMBL" id="CAG8767933.1"/>
    </source>
</evidence>
<comment type="caution">
    <text evidence="1">The sequence shown here is derived from an EMBL/GenBank/DDBJ whole genome shotgun (WGS) entry which is preliminary data.</text>
</comment>
<feature type="non-terminal residue" evidence="1">
    <location>
        <position position="84"/>
    </location>
</feature>
<accession>A0A9N9NYD1</accession>
<organism evidence="1 2">
    <name type="scientific">Dentiscutata erythropus</name>
    <dbReference type="NCBI Taxonomy" id="1348616"/>
    <lineage>
        <taxon>Eukaryota</taxon>
        <taxon>Fungi</taxon>
        <taxon>Fungi incertae sedis</taxon>
        <taxon>Mucoromycota</taxon>
        <taxon>Glomeromycotina</taxon>
        <taxon>Glomeromycetes</taxon>
        <taxon>Diversisporales</taxon>
        <taxon>Gigasporaceae</taxon>
        <taxon>Dentiscutata</taxon>
    </lineage>
</organism>
<gene>
    <name evidence="1" type="ORF">DERYTH_LOCUS18414</name>
</gene>